<dbReference type="PROSITE" id="PS51257">
    <property type="entry name" value="PROKAR_LIPOPROTEIN"/>
    <property type="match status" value="1"/>
</dbReference>
<dbReference type="Pfam" id="PF05048">
    <property type="entry name" value="NosD"/>
    <property type="match status" value="1"/>
</dbReference>
<feature type="compositionally biased region" description="Basic and acidic residues" evidence="1">
    <location>
        <begin position="371"/>
        <end position="383"/>
    </location>
</feature>
<sequence length="397" mass="41884">MPPIKFKSLIVIGLALSGCQSDLAMVADTALRELPRYPAVQQPDPSRPTPPSNPPTPPSTPPVETVAEKPNCGADLQARLKAPGANAIPVACSLRLSSSDVITHPLVFEGSAAYGSVLDCGGGTLDVSAGESRKQKTAVAVRSKKSASGAWDAPSGVTIRNCRIKGFVRIYGLGENANGETMKASSRNPGHTAFAQASAPRNIRLENVSFDAPDGIPLYVGPGVTSAALVNSKVGGKSSSVAIYLDAESANNTISNNVFGISTESRELIAIDGSANNRITNNTFEHAENGGIFLYRNCGEGGVIRHQKPQYNQIVGNTFRYRSSFLAQPAVWLNSRNGGRSYCFTDPAYPFGSSASNRDFAQNNVVRDNKLEGGSESLIRNDDPTNDVGANRATGGW</sequence>
<dbReference type="InterPro" id="IPR011050">
    <property type="entry name" value="Pectin_lyase_fold/virulence"/>
</dbReference>
<evidence type="ECO:0000313" key="5">
    <source>
        <dbReference type="Proteomes" id="UP000078507"/>
    </source>
</evidence>
<gene>
    <name evidence="4" type="ORF">ATB98_05375</name>
</gene>
<accession>A0A178XVH5</accession>
<proteinExistence type="predicted"/>
<feature type="domain" description="Periplasmic copper-binding protein NosD beta helix" evidence="3">
    <location>
        <begin position="238"/>
        <end position="321"/>
    </location>
</feature>
<dbReference type="Proteomes" id="UP000078507">
    <property type="component" value="Unassembled WGS sequence"/>
</dbReference>
<dbReference type="STRING" id="36856.ATB98_05375"/>
<feature type="compositionally biased region" description="Pro residues" evidence="1">
    <location>
        <begin position="45"/>
        <end position="61"/>
    </location>
</feature>
<dbReference type="RefSeq" id="WP_066878218.1">
    <property type="nucleotide sequence ID" value="NZ_LNQB01000093.1"/>
</dbReference>
<name>A0A178XVH5_SINSA</name>
<keyword evidence="5" id="KW-1185">Reference proteome</keyword>
<reference evidence="4 5" key="1">
    <citation type="submission" date="2015-11" db="EMBL/GenBank/DDBJ databases">
        <title>Ensifer anhuiense sp. nov., an effective nitrogen fixation bacterium with Glycine soja.</title>
        <authorList>
            <person name="Yan H."/>
            <person name="Chen W."/>
        </authorList>
    </citation>
    <scope>NUCLEOTIDE SEQUENCE [LARGE SCALE GENOMIC DNA]</scope>
    <source>
        <strain evidence="4 5">LMG 7837</strain>
    </source>
</reference>
<evidence type="ECO:0000259" key="3">
    <source>
        <dbReference type="Pfam" id="PF05048"/>
    </source>
</evidence>
<dbReference type="OrthoDB" id="7200459at2"/>
<dbReference type="EMBL" id="LNQB01000093">
    <property type="protein sequence ID" value="OAP38792.1"/>
    <property type="molecule type" value="Genomic_DNA"/>
</dbReference>
<feature type="chain" id="PRO_5008097263" description="Periplasmic copper-binding protein NosD beta helix domain-containing protein" evidence="2">
    <location>
        <begin position="25"/>
        <end position="397"/>
    </location>
</feature>
<feature type="signal peptide" evidence="2">
    <location>
        <begin position="1"/>
        <end position="24"/>
    </location>
</feature>
<evidence type="ECO:0000313" key="4">
    <source>
        <dbReference type="EMBL" id="OAP38792.1"/>
    </source>
</evidence>
<dbReference type="AlphaFoldDB" id="A0A178XVH5"/>
<feature type="region of interest" description="Disordered" evidence="1">
    <location>
        <begin position="39"/>
        <end position="66"/>
    </location>
</feature>
<feature type="region of interest" description="Disordered" evidence="1">
    <location>
        <begin position="371"/>
        <end position="397"/>
    </location>
</feature>
<dbReference type="SUPFAM" id="SSF51126">
    <property type="entry name" value="Pectin lyase-like"/>
    <property type="match status" value="1"/>
</dbReference>
<dbReference type="InterPro" id="IPR007742">
    <property type="entry name" value="NosD_dom"/>
</dbReference>
<dbReference type="InterPro" id="IPR012334">
    <property type="entry name" value="Pectin_lyas_fold"/>
</dbReference>
<comment type="caution">
    <text evidence="4">The sequence shown here is derived from an EMBL/GenBank/DDBJ whole genome shotgun (WGS) entry which is preliminary data.</text>
</comment>
<organism evidence="4 5">
    <name type="scientific">Sinorhizobium saheli</name>
    <dbReference type="NCBI Taxonomy" id="36856"/>
    <lineage>
        <taxon>Bacteria</taxon>
        <taxon>Pseudomonadati</taxon>
        <taxon>Pseudomonadota</taxon>
        <taxon>Alphaproteobacteria</taxon>
        <taxon>Hyphomicrobiales</taxon>
        <taxon>Rhizobiaceae</taxon>
        <taxon>Sinorhizobium/Ensifer group</taxon>
        <taxon>Sinorhizobium</taxon>
    </lineage>
</organism>
<dbReference type="Gene3D" id="2.160.20.10">
    <property type="entry name" value="Single-stranded right-handed beta-helix, Pectin lyase-like"/>
    <property type="match status" value="1"/>
</dbReference>
<evidence type="ECO:0000256" key="1">
    <source>
        <dbReference type="SAM" id="MobiDB-lite"/>
    </source>
</evidence>
<protein>
    <recommendedName>
        <fullName evidence="3">Periplasmic copper-binding protein NosD beta helix domain-containing protein</fullName>
    </recommendedName>
</protein>
<evidence type="ECO:0000256" key="2">
    <source>
        <dbReference type="SAM" id="SignalP"/>
    </source>
</evidence>
<keyword evidence="2" id="KW-0732">Signal</keyword>